<evidence type="ECO:0000256" key="1">
    <source>
        <dbReference type="SAM" id="SignalP"/>
    </source>
</evidence>
<feature type="chain" id="PRO_5022935504" description="Gliding motility-associated C-terminal domain-containing protein" evidence="1">
    <location>
        <begin position="20"/>
        <end position="381"/>
    </location>
</feature>
<dbReference type="RefSeq" id="WP_147169535.1">
    <property type="nucleotide sequence ID" value="NZ_VOOR01000080.1"/>
</dbReference>
<feature type="signal peptide" evidence="1">
    <location>
        <begin position="1"/>
        <end position="19"/>
    </location>
</feature>
<reference evidence="2 3" key="1">
    <citation type="submission" date="2019-08" db="EMBL/GenBank/DDBJ databases">
        <title>Genome of Phaeodactylibacter luteus.</title>
        <authorList>
            <person name="Bowman J.P."/>
        </authorList>
    </citation>
    <scope>NUCLEOTIDE SEQUENCE [LARGE SCALE GENOMIC DNA]</scope>
    <source>
        <strain evidence="2 3">KCTC 42180</strain>
    </source>
</reference>
<evidence type="ECO:0000313" key="3">
    <source>
        <dbReference type="Proteomes" id="UP000321580"/>
    </source>
</evidence>
<dbReference type="EMBL" id="VOOR01000080">
    <property type="protein sequence ID" value="TXB60100.1"/>
    <property type="molecule type" value="Genomic_DNA"/>
</dbReference>
<sequence>MPFTCFWAVLFAVVPLGQAQNLVPDGGFEQYFDDPPYTVSLVNESPQWGRLDGTTDFFHRGYRACCSVPSNTRGYQVPAQGDGHAGIIAYPARRGEFLVAELLSPLEEGQLYEFRFKANLSGRSQYATDDIGAAFLKAAPVQGELGDYVYHIKNKEGRILSDTAAWATVSGHYLADGGERYLLLGNLHDSDRITTVKEIAGGQDFWAYYYIDEVLLQTCGGQGVQLEAIPGTDTVICQGTQAVLQGLPDADAYYWEGIGTLQDIVVEQAGSYVLNNFFDCSIKRQVFKVETDNCDCSISLPSLNRRAAPAQPEVSINVQSYGLRLYDAAGRLLWQASQASLPGRPLPNVSGTYFWQANLDCLSERDIPISRSMSGKLMVVD</sequence>
<dbReference type="Proteomes" id="UP000321580">
    <property type="component" value="Unassembled WGS sequence"/>
</dbReference>
<evidence type="ECO:0008006" key="4">
    <source>
        <dbReference type="Google" id="ProtNLM"/>
    </source>
</evidence>
<gene>
    <name evidence="2" type="ORF">FRY97_20705</name>
</gene>
<accession>A0A5C6RFB7</accession>
<name>A0A5C6RFB7_9BACT</name>
<proteinExistence type="predicted"/>
<evidence type="ECO:0000313" key="2">
    <source>
        <dbReference type="EMBL" id="TXB60100.1"/>
    </source>
</evidence>
<dbReference type="AlphaFoldDB" id="A0A5C6RFB7"/>
<protein>
    <recommendedName>
        <fullName evidence="4">Gliding motility-associated C-terminal domain-containing protein</fullName>
    </recommendedName>
</protein>
<comment type="caution">
    <text evidence="2">The sequence shown here is derived from an EMBL/GenBank/DDBJ whole genome shotgun (WGS) entry which is preliminary data.</text>
</comment>
<keyword evidence="1" id="KW-0732">Signal</keyword>
<dbReference type="OrthoDB" id="9782229at2"/>
<keyword evidence="3" id="KW-1185">Reference proteome</keyword>
<organism evidence="2 3">
    <name type="scientific">Phaeodactylibacter luteus</name>
    <dbReference type="NCBI Taxonomy" id="1564516"/>
    <lineage>
        <taxon>Bacteria</taxon>
        <taxon>Pseudomonadati</taxon>
        <taxon>Bacteroidota</taxon>
        <taxon>Saprospiria</taxon>
        <taxon>Saprospirales</taxon>
        <taxon>Haliscomenobacteraceae</taxon>
        <taxon>Phaeodactylibacter</taxon>
    </lineage>
</organism>